<sequence>MSSLDKSLESKFNDLKLAINEDRGRLPTSQGVNALIMVYPPKEEKEYLKRVKADYGDQYIIDLSKLFVDYIEEFGMDVFLEMYKNYRSTSVFYDDSDQQKDFLDLILKEIKIAAEKDKMPVLIRTGILYGTGIRNNVILESDVVAKMKKSLIVFYPGEVEKDIDGKERVYFLGTVKASDYRGQLL</sequence>
<accession>A0A1G8NI36</accession>
<dbReference type="AlphaFoldDB" id="A0A1G8NI36"/>
<proteinExistence type="predicted"/>
<organism evidence="1 2">
    <name type="scientific">Halanaerobium congolense</name>
    <dbReference type="NCBI Taxonomy" id="54121"/>
    <lineage>
        <taxon>Bacteria</taxon>
        <taxon>Bacillati</taxon>
        <taxon>Bacillota</taxon>
        <taxon>Clostridia</taxon>
        <taxon>Halanaerobiales</taxon>
        <taxon>Halanaerobiaceae</taxon>
        <taxon>Halanaerobium</taxon>
    </lineage>
</organism>
<dbReference type="EMBL" id="FNEH01000015">
    <property type="protein sequence ID" value="SDI79170.1"/>
    <property type="molecule type" value="Genomic_DNA"/>
</dbReference>
<dbReference type="RefSeq" id="WP_089716984.1">
    <property type="nucleotide sequence ID" value="NZ_FNEH01000015.1"/>
</dbReference>
<protein>
    <submittedName>
        <fullName evidence="1">Uncharacterized protein</fullName>
    </submittedName>
</protein>
<gene>
    <name evidence="1" type="ORF">SAMN04515654_1159</name>
</gene>
<name>A0A1G8NI36_9FIRM</name>
<reference evidence="1 2" key="1">
    <citation type="submission" date="2016-10" db="EMBL/GenBank/DDBJ databases">
        <authorList>
            <person name="de Groot N.N."/>
        </authorList>
    </citation>
    <scope>NUCLEOTIDE SEQUENCE [LARGE SCALE GENOMIC DNA]</scope>
    <source>
        <strain evidence="1 2">WG7</strain>
    </source>
</reference>
<dbReference type="Proteomes" id="UP000198945">
    <property type="component" value="Unassembled WGS sequence"/>
</dbReference>
<evidence type="ECO:0000313" key="2">
    <source>
        <dbReference type="Proteomes" id="UP000198945"/>
    </source>
</evidence>
<evidence type="ECO:0000313" key="1">
    <source>
        <dbReference type="EMBL" id="SDI79170.1"/>
    </source>
</evidence>